<name>A0AA38GLN6_TAXCH</name>
<keyword evidence="2" id="KW-1185">Reference proteome</keyword>
<reference evidence="1 2" key="1">
    <citation type="journal article" date="2021" name="Nat. Plants">
        <title>The Taxus genome provides insights into paclitaxel biosynthesis.</title>
        <authorList>
            <person name="Xiong X."/>
            <person name="Gou J."/>
            <person name="Liao Q."/>
            <person name="Li Y."/>
            <person name="Zhou Q."/>
            <person name="Bi G."/>
            <person name="Li C."/>
            <person name="Du R."/>
            <person name="Wang X."/>
            <person name="Sun T."/>
            <person name="Guo L."/>
            <person name="Liang H."/>
            <person name="Lu P."/>
            <person name="Wu Y."/>
            <person name="Zhang Z."/>
            <person name="Ro D.K."/>
            <person name="Shang Y."/>
            <person name="Huang S."/>
            <person name="Yan J."/>
        </authorList>
    </citation>
    <scope>NUCLEOTIDE SEQUENCE [LARGE SCALE GENOMIC DNA]</scope>
    <source>
        <strain evidence="1">Ta-2019</strain>
    </source>
</reference>
<accession>A0AA38GLN6</accession>
<evidence type="ECO:0000313" key="1">
    <source>
        <dbReference type="EMBL" id="KAH9325276.1"/>
    </source>
</evidence>
<comment type="caution">
    <text evidence="1">The sequence shown here is derived from an EMBL/GenBank/DDBJ whole genome shotgun (WGS) entry which is preliminary data.</text>
</comment>
<dbReference type="AlphaFoldDB" id="A0AA38GLN6"/>
<protein>
    <submittedName>
        <fullName evidence="1">Uncharacterized protein</fullName>
    </submittedName>
</protein>
<sequence length="56" mass="6419">PYSEWTMQEEEIPAYTEDEISSFEREAMEGEALARLDDIFEGDVEHAIEEPPPSTT</sequence>
<dbReference type="Proteomes" id="UP000824469">
    <property type="component" value="Unassembled WGS sequence"/>
</dbReference>
<evidence type="ECO:0000313" key="2">
    <source>
        <dbReference type="Proteomes" id="UP000824469"/>
    </source>
</evidence>
<proteinExistence type="predicted"/>
<gene>
    <name evidence="1" type="ORF">KI387_005454</name>
</gene>
<organism evidence="1 2">
    <name type="scientific">Taxus chinensis</name>
    <name type="common">Chinese yew</name>
    <name type="synonym">Taxus wallichiana var. chinensis</name>
    <dbReference type="NCBI Taxonomy" id="29808"/>
    <lineage>
        <taxon>Eukaryota</taxon>
        <taxon>Viridiplantae</taxon>
        <taxon>Streptophyta</taxon>
        <taxon>Embryophyta</taxon>
        <taxon>Tracheophyta</taxon>
        <taxon>Spermatophyta</taxon>
        <taxon>Pinopsida</taxon>
        <taxon>Pinidae</taxon>
        <taxon>Conifers II</taxon>
        <taxon>Cupressales</taxon>
        <taxon>Taxaceae</taxon>
        <taxon>Taxus</taxon>
    </lineage>
</organism>
<dbReference type="EMBL" id="JAHRHJ020000002">
    <property type="protein sequence ID" value="KAH9325276.1"/>
    <property type="molecule type" value="Genomic_DNA"/>
</dbReference>
<feature type="non-terminal residue" evidence="1">
    <location>
        <position position="1"/>
    </location>
</feature>
<feature type="non-terminal residue" evidence="1">
    <location>
        <position position="56"/>
    </location>
</feature>